<dbReference type="SUPFAM" id="SSF56112">
    <property type="entry name" value="Protein kinase-like (PK-like)"/>
    <property type="match status" value="1"/>
</dbReference>
<dbReference type="PROSITE" id="PS51285">
    <property type="entry name" value="AGC_KINASE_CTER"/>
    <property type="match status" value="1"/>
</dbReference>
<dbReference type="GO" id="GO:0005524">
    <property type="term" value="F:ATP binding"/>
    <property type="evidence" value="ECO:0007669"/>
    <property type="project" value="UniProtKB-KW"/>
</dbReference>
<evidence type="ECO:0000256" key="2">
    <source>
        <dbReference type="ARBA" id="ARBA00022527"/>
    </source>
</evidence>
<comment type="catalytic activity">
    <reaction evidence="7">
        <text>L-threonyl-[protein] + ATP = O-phospho-L-threonyl-[protein] + ADP + H(+)</text>
        <dbReference type="Rhea" id="RHEA:46608"/>
        <dbReference type="Rhea" id="RHEA-COMP:11060"/>
        <dbReference type="Rhea" id="RHEA-COMP:11605"/>
        <dbReference type="ChEBI" id="CHEBI:15378"/>
        <dbReference type="ChEBI" id="CHEBI:30013"/>
        <dbReference type="ChEBI" id="CHEBI:30616"/>
        <dbReference type="ChEBI" id="CHEBI:61977"/>
        <dbReference type="ChEBI" id="CHEBI:456216"/>
        <dbReference type="EC" id="2.7.11.1"/>
    </reaction>
</comment>
<reference evidence="11" key="1">
    <citation type="journal article" date="2023" name="Plant J.">
        <title>The genome of the king protea, Protea cynaroides.</title>
        <authorList>
            <person name="Chang J."/>
            <person name="Duong T.A."/>
            <person name="Schoeman C."/>
            <person name="Ma X."/>
            <person name="Roodt D."/>
            <person name="Barker N."/>
            <person name="Li Z."/>
            <person name="Van de Peer Y."/>
            <person name="Mizrachi E."/>
        </authorList>
    </citation>
    <scope>NUCLEOTIDE SEQUENCE</scope>
    <source>
        <tissue evidence="11">Young leaves</tissue>
    </source>
</reference>
<name>A0A9Q0KFK8_9MAGN</name>
<keyword evidence="4" id="KW-0547">Nucleotide-binding</keyword>
<evidence type="ECO:0000256" key="6">
    <source>
        <dbReference type="ARBA" id="ARBA00022840"/>
    </source>
</evidence>
<keyword evidence="2" id="KW-0723">Serine/threonine-protein kinase</keyword>
<feature type="domain" description="AGC-kinase C-terminal" evidence="10">
    <location>
        <begin position="62"/>
        <end position="147"/>
    </location>
</feature>
<evidence type="ECO:0000259" key="9">
    <source>
        <dbReference type="PROSITE" id="PS50011"/>
    </source>
</evidence>
<keyword evidence="5" id="KW-0418">Kinase</keyword>
<comment type="catalytic activity">
    <reaction evidence="8">
        <text>L-seryl-[protein] + ATP = O-phospho-L-seryl-[protein] + ADP + H(+)</text>
        <dbReference type="Rhea" id="RHEA:17989"/>
        <dbReference type="Rhea" id="RHEA-COMP:9863"/>
        <dbReference type="Rhea" id="RHEA-COMP:11604"/>
        <dbReference type="ChEBI" id="CHEBI:15378"/>
        <dbReference type="ChEBI" id="CHEBI:29999"/>
        <dbReference type="ChEBI" id="CHEBI:30616"/>
        <dbReference type="ChEBI" id="CHEBI:83421"/>
        <dbReference type="ChEBI" id="CHEBI:456216"/>
        <dbReference type="EC" id="2.7.11.1"/>
    </reaction>
</comment>
<protein>
    <recommendedName>
        <fullName evidence="1">non-specific serine/threonine protein kinase</fullName>
        <ecNumber evidence="1">2.7.11.1</ecNumber>
    </recommendedName>
</protein>
<accession>A0A9Q0KFK8</accession>
<evidence type="ECO:0000256" key="5">
    <source>
        <dbReference type="ARBA" id="ARBA00022777"/>
    </source>
</evidence>
<dbReference type="AlphaFoldDB" id="A0A9Q0KFK8"/>
<evidence type="ECO:0000256" key="4">
    <source>
        <dbReference type="ARBA" id="ARBA00022741"/>
    </source>
</evidence>
<evidence type="ECO:0000313" key="11">
    <source>
        <dbReference type="EMBL" id="KAJ4969436.1"/>
    </source>
</evidence>
<organism evidence="11 12">
    <name type="scientific">Protea cynaroides</name>
    <dbReference type="NCBI Taxonomy" id="273540"/>
    <lineage>
        <taxon>Eukaryota</taxon>
        <taxon>Viridiplantae</taxon>
        <taxon>Streptophyta</taxon>
        <taxon>Embryophyta</taxon>
        <taxon>Tracheophyta</taxon>
        <taxon>Spermatophyta</taxon>
        <taxon>Magnoliopsida</taxon>
        <taxon>Proteales</taxon>
        <taxon>Proteaceae</taxon>
        <taxon>Protea</taxon>
    </lineage>
</organism>
<dbReference type="Gene3D" id="1.10.510.10">
    <property type="entry name" value="Transferase(Phosphotransferase) domain 1"/>
    <property type="match status" value="1"/>
</dbReference>
<dbReference type="EMBL" id="JAMYWD010000006">
    <property type="protein sequence ID" value="KAJ4969436.1"/>
    <property type="molecule type" value="Genomic_DNA"/>
</dbReference>
<dbReference type="OrthoDB" id="432483at2759"/>
<evidence type="ECO:0000256" key="3">
    <source>
        <dbReference type="ARBA" id="ARBA00022679"/>
    </source>
</evidence>
<sequence length="147" mass="16856">MLYGRTPFKGANRKETFYRILVKSPELVGEPTALRDLIGKLLEKDPTKRISMEEIKGHDYFRGVDWESILEIARPPFIPLLHEEDMKEIKSIDLELFVQGIFDDEVVGNIKGSGNFDQNEKKREEVNKGVLVETLKNPSKSADFSVF</sequence>
<dbReference type="InterPro" id="IPR000961">
    <property type="entry name" value="AGC-kinase_C"/>
</dbReference>
<comment type="caution">
    <text evidence="11">The sequence shown here is derived from an EMBL/GenBank/DDBJ whole genome shotgun (WGS) entry which is preliminary data.</text>
</comment>
<dbReference type="EC" id="2.7.11.1" evidence="1"/>
<dbReference type="InterPro" id="IPR000719">
    <property type="entry name" value="Prot_kinase_dom"/>
</dbReference>
<proteinExistence type="predicted"/>
<dbReference type="PROSITE" id="PS50011">
    <property type="entry name" value="PROTEIN_KINASE_DOM"/>
    <property type="match status" value="1"/>
</dbReference>
<feature type="domain" description="Protein kinase" evidence="9">
    <location>
        <begin position="1"/>
        <end position="61"/>
    </location>
</feature>
<keyword evidence="12" id="KW-1185">Reference proteome</keyword>
<dbReference type="PANTHER" id="PTHR45637">
    <property type="entry name" value="FLIPPASE KINASE 1-RELATED"/>
    <property type="match status" value="1"/>
</dbReference>
<dbReference type="Proteomes" id="UP001141806">
    <property type="component" value="Unassembled WGS sequence"/>
</dbReference>
<dbReference type="InterPro" id="IPR011009">
    <property type="entry name" value="Kinase-like_dom_sf"/>
</dbReference>
<keyword evidence="6" id="KW-0067">ATP-binding</keyword>
<dbReference type="GO" id="GO:0004674">
    <property type="term" value="F:protein serine/threonine kinase activity"/>
    <property type="evidence" value="ECO:0007669"/>
    <property type="project" value="UniProtKB-KW"/>
</dbReference>
<evidence type="ECO:0000313" key="12">
    <source>
        <dbReference type="Proteomes" id="UP001141806"/>
    </source>
</evidence>
<keyword evidence="3" id="KW-0808">Transferase</keyword>
<gene>
    <name evidence="11" type="ORF">NE237_016137</name>
</gene>
<evidence type="ECO:0000256" key="8">
    <source>
        <dbReference type="ARBA" id="ARBA00048679"/>
    </source>
</evidence>
<evidence type="ECO:0000256" key="1">
    <source>
        <dbReference type="ARBA" id="ARBA00012513"/>
    </source>
</evidence>
<evidence type="ECO:0000256" key="7">
    <source>
        <dbReference type="ARBA" id="ARBA00047899"/>
    </source>
</evidence>
<evidence type="ECO:0000259" key="10">
    <source>
        <dbReference type="PROSITE" id="PS51285"/>
    </source>
</evidence>